<evidence type="ECO:0000256" key="1">
    <source>
        <dbReference type="ARBA" id="ARBA00001970"/>
    </source>
</evidence>
<dbReference type="GO" id="GO:0005737">
    <property type="term" value="C:cytoplasm"/>
    <property type="evidence" value="ECO:0007669"/>
    <property type="project" value="InterPro"/>
</dbReference>
<dbReference type="CDD" id="cd08544">
    <property type="entry name" value="Reeler"/>
    <property type="match status" value="1"/>
</dbReference>
<comment type="subcellular location">
    <subcellularLocation>
        <location evidence="2">Membrane</location>
        <topology evidence="2">Multi-pass membrane protein</topology>
    </subcellularLocation>
</comment>
<proteinExistence type="predicted"/>
<dbReference type="AlphaFoldDB" id="A0A813URM2"/>
<protein>
    <recommendedName>
        <fullName evidence="8">DOMON domain-containing protein</fullName>
    </recommendedName>
</protein>
<dbReference type="Gene3D" id="1.20.1270.60">
    <property type="entry name" value="Arfaptin homology (AH) domain/BAR domain"/>
    <property type="match status" value="1"/>
</dbReference>
<reference evidence="6" key="1">
    <citation type="submission" date="2021-02" db="EMBL/GenBank/DDBJ databases">
        <authorList>
            <person name="Nowell W R."/>
        </authorList>
    </citation>
    <scope>NUCLEOTIDE SEQUENCE</scope>
</reference>
<dbReference type="Pfam" id="PF16746">
    <property type="entry name" value="BAR_3"/>
    <property type="match status" value="1"/>
</dbReference>
<comment type="caution">
    <text evidence="6">The sequence shown here is derived from an EMBL/GenBank/DDBJ whole genome shotgun (WGS) entry which is preliminary data.</text>
</comment>
<dbReference type="PROSITE" id="PS50836">
    <property type="entry name" value="DOMON"/>
    <property type="match status" value="1"/>
</dbReference>
<dbReference type="PROSITE" id="PS51019">
    <property type="entry name" value="REELIN"/>
    <property type="match status" value="1"/>
</dbReference>
<evidence type="ECO:0000256" key="2">
    <source>
        <dbReference type="ARBA" id="ARBA00004141"/>
    </source>
</evidence>
<dbReference type="SUPFAM" id="SSF103657">
    <property type="entry name" value="BAR/IMD domain-like"/>
    <property type="match status" value="1"/>
</dbReference>
<dbReference type="InterPro" id="IPR047234">
    <property type="entry name" value="GRAF_fam"/>
</dbReference>
<evidence type="ECO:0000259" key="5">
    <source>
        <dbReference type="PROSITE" id="PS51019"/>
    </source>
</evidence>
<organism evidence="6 7">
    <name type="scientific">Adineta steineri</name>
    <dbReference type="NCBI Taxonomy" id="433720"/>
    <lineage>
        <taxon>Eukaryota</taxon>
        <taxon>Metazoa</taxon>
        <taxon>Spiralia</taxon>
        <taxon>Gnathifera</taxon>
        <taxon>Rotifera</taxon>
        <taxon>Eurotatoria</taxon>
        <taxon>Bdelloidea</taxon>
        <taxon>Adinetida</taxon>
        <taxon>Adinetidae</taxon>
        <taxon>Adineta</taxon>
    </lineage>
</organism>
<dbReference type="PANTHER" id="PTHR12552:SF1">
    <property type="entry name" value="RHO GTPASE-ACTIVATING PROTEIN GRAF"/>
    <property type="match status" value="1"/>
</dbReference>
<evidence type="ECO:0000313" key="6">
    <source>
        <dbReference type="EMBL" id="CAF0831392.1"/>
    </source>
</evidence>
<dbReference type="InterPro" id="IPR002861">
    <property type="entry name" value="Reeler_dom"/>
</dbReference>
<dbReference type="Pfam" id="PF02014">
    <property type="entry name" value="Reeler"/>
    <property type="match status" value="1"/>
</dbReference>
<gene>
    <name evidence="6" type="ORF">IZO911_LOCUS8548</name>
</gene>
<evidence type="ECO:0000259" key="4">
    <source>
        <dbReference type="PROSITE" id="PS50836"/>
    </source>
</evidence>
<evidence type="ECO:0000313" key="7">
    <source>
        <dbReference type="Proteomes" id="UP000663860"/>
    </source>
</evidence>
<dbReference type="Pfam" id="PF03351">
    <property type="entry name" value="DOMON"/>
    <property type="match status" value="1"/>
</dbReference>
<feature type="domain" description="Reelin" evidence="5">
    <location>
        <begin position="174"/>
        <end position="341"/>
    </location>
</feature>
<dbReference type="InterPro" id="IPR004148">
    <property type="entry name" value="BAR_dom"/>
</dbReference>
<keyword evidence="3" id="KW-0408">Iron</keyword>
<accession>A0A813URM2</accession>
<evidence type="ECO:0008006" key="8">
    <source>
        <dbReference type="Google" id="ProtNLM"/>
    </source>
</evidence>
<dbReference type="PANTHER" id="PTHR12552">
    <property type="entry name" value="OLIGOPHRENIN 1"/>
    <property type="match status" value="1"/>
</dbReference>
<dbReference type="EMBL" id="CAJNOE010000058">
    <property type="protein sequence ID" value="CAF0831392.1"/>
    <property type="molecule type" value="Genomic_DNA"/>
</dbReference>
<evidence type="ECO:0000256" key="3">
    <source>
        <dbReference type="ARBA" id="ARBA00023004"/>
    </source>
</evidence>
<sequence>MVLKLPALEFTEALTDSPEFREKLRQHEHELENTSNAIKTLIKKLNEVMVANKTLSKASRSVAETLKSFKFFVVGSKQTEEERDIESSLSYMGEVLHRIEEARDALNASSETYLKKLDEFRKTTIGKAKNKKKEFDKTTQRYCTMIENNAKIPTKRSDLFQEMKSSIYRLFFFFTIYIKHGYNYPTGAPDTICGTMTPGHGVSSQTCSSKYTLKSDKSQYSTSDVIHITVNGSTSNDVFEGVLLVAKTQTSGQVIGTWVVVSPTTRVVNCNSVANTGITHISNDNKLSVEALWYPPATITDPNTIIRATIVTAFTTIYVNCFSITLNPKQANISSNGTTLLASNITTISSSTIISPTTTTPIVSQTSDVGVNINWTYTNGLTSVKMQINNLKTSQWLALGLSLDQQMGEDHVFVCKHLADNTVALERRINPGGHTPPVLASTIANPGGTLNIITQKLENGIAYCEFTLSNFTSSTRRKRAISVCMSVYIKT</sequence>
<dbReference type="InterPro" id="IPR005018">
    <property type="entry name" value="DOMON_domain"/>
</dbReference>
<dbReference type="InterPro" id="IPR042307">
    <property type="entry name" value="Reeler_sf"/>
</dbReference>
<dbReference type="GO" id="GO:0016020">
    <property type="term" value="C:membrane"/>
    <property type="evidence" value="ECO:0007669"/>
    <property type="project" value="UniProtKB-SubCell"/>
</dbReference>
<comment type="cofactor">
    <cofactor evidence="1">
        <name>heme b</name>
        <dbReference type="ChEBI" id="CHEBI:60344"/>
    </cofactor>
</comment>
<dbReference type="GO" id="GO:0005096">
    <property type="term" value="F:GTPase activator activity"/>
    <property type="evidence" value="ECO:0007669"/>
    <property type="project" value="InterPro"/>
</dbReference>
<dbReference type="InterPro" id="IPR027267">
    <property type="entry name" value="AH/BAR_dom_sf"/>
</dbReference>
<feature type="domain" description="DOMON" evidence="4">
    <location>
        <begin position="369"/>
        <end position="491"/>
    </location>
</feature>
<name>A0A813URM2_9BILA</name>
<dbReference type="Proteomes" id="UP000663860">
    <property type="component" value="Unassembled WGS sequence"/>
</dbReference>
<dbReference type="Gene3D" id="2.60.40.4060">
    <property type="entry name" value="Reeler domain"/>
    <property type="match status" value="1"/>
</dbReference>